<dbReference type="EMBL" id="FNUY01000006">
    <property type="protein sequence ID" value="SEG53614.1"/>
    <property type="molecule type" value="Genomic_DNA"/>
</dbReference>
<dbReference type="OrthoDB" id="8449817at2"/>
<evidence type="ECO:0000259" key="2">
    <source>
        <dbReference type="Pfam" id="PF07835"/>
    </source>
</evidence>
<protein>
    <submittedName>
        <fullName evidence="3">Aa3 type cytochrome c oxidase subunit IV</fullName>
    </submittedName>
</protein>
<accession>A0A1H6AZ04</accession>
<dbReference type="AlphaFoldDB" id="A0A1H6AZ04"/>
<feature type="transmembrane region" description="Helical" evidence="1">
    <location>
        <begin position="78"/>
        <end position="94"/>
    </location>
</feature>
<dbReference type="InterPro" id="IPR036596">
    <property type="entry name" value="Cyt-C_aa3_sf"/>
</dbReference>
<sequence>MADHGHHAADIPQMDYAEHERTYHGFVHFAEVGTVACLAIVAALAVGGTKHAWGTALIGTLLTLVGSGVGIASKSIGWRAPAIPFVLMMIALVLL</sequence>
<name>A0A1H6AZ04_9HYPH</name>
<dbReference type="Gene3D" id="1.20.5.160">
    <property type="entry name" value="Bacterial aa3 type cytochrome c oxidase subunit IV"/>
    <property type="match status" value="1"/>
</dbReference>
<feature type="transmembrane region" description="Helical" evidence="1">
    <location>
        <begin position="53"/>
        <end position="72"/>
    </location>
</feature>
<dbReference type="SUPFAM" id="SSF81469">
    <property type="entry name" value="Bacterial aa3 type cytochrome c oxidase subunit IV"/>
    <property type="match status" value="1"/>
</dbReference>
<keyword evidence="1" id="KW-0472">Membrane</keyword>
<evidence type="ECO:0000256" key="1">
    <source>
        <dbReference type="SAM" id="Phobius"/>
    </source>
</evidence>
<organism evidence="3 4">
    <name type="scientific">Bosea lathyri</name>
    <dbReference type="NCBI Taxonomy" id="1036778"/>
    <lineage>
        <taxon>Bacteria</taxon>
        <taxon>Pseudomonadati</taxon>
        <taxon>Pseudomonadota</taxon>
        <taxon>Alphaproteobacteria</taxon>
        <taxon>Hyphomicrobiales</taxon>
        <taxon>Boseaceae</taxon>
        <taxon>Bosea</taxon>
    </lineage>
</organism>
<gene>
    <name evidence="3" type="ORF">SAMN04488115_106243</name>
</gene>
<proteinExistence type="predicted"/>
<feature type="domain" description="Cytochrome c oxidase subunit IV bacterial aa3 type" evidence="2">
    <location>
        <begin position="13"/>
        <end position="46"/>
    </location>
</feature>
<evidence type="ECO:0000313" key="3">
    <source>
        <dbReference type="EMBL" id="SEG53614.1"/>
    </source>
</evidence>
<dbReference type="Proteomes" id="UP000236743">
    <property type="component" value="Unassembled WGS sequence"/>
</dbReference>
<dbReference type="Pfam" id="PF07835">
    <property type="entry name" value="COX4_pro_2"/>
    <property type="match status" value="1"/>
</dbReference>
<evidence type="ECO:0000313" key="4">
    <source>
        <dbReference type="Proteomes" id="UP000236743"/>
    </source>
</evidence>
<keyword evidence="4" id="KW-1185">Reference proteome</keyword>
<dbReference type="InterPro" id="IPR012422">
    <property type="entry name" value="Cyt_c_oxidase_su4_bac-aa3"/>
</dbReference>
<keyword evidence="1" id="KW-0812">Transmembrane</keyword>
<dbReference type="RefSeq" id="WP_103873516.1">
    <property type="nucleotide sequence ID" value="NZ_FNUY01000006.1"/>
</dbReference>
<keyword evidence="1" id="KW-1133">Transmembrane helix</keyword>
<feature type="transmembrane region" description="Helical" evidence="1">
    <location>
        <begin position="26"/>
        <end position="46"/>
    </location>
</feature>
<reference evidence="3 4" key="1">
    <citation type="submission" date="2016-10" db="EMBL/GenBank/DDBJ databases">
        <authorList>
            <person name="de Groot N.N."/>
        </authorList>
    </citation>
    <scope>NUCLEOTIDE SEQUENCE [LARGE SCALE GENOMIC DNA]</scope>
    <source>
        <strain evidence="3 4">DSM 26656</strain>
    </source>
</reference>